<dbReference type="Pfam" id="PF00300">
    <property type="entry name" value="His_Phos_1"/>
    <property type="match status" value="1"/>
</dbReference>
<dbReference type="EMBL" id="BAEH01000060">
    <property type="protein sequence ID" value="GAB18656.1"/>
    <property type="molecule type" value="Genomic_DNA"/>
</dbReference>
<evidence type="ECO:0000313" key="1">
    <source>
        <dbReference type="EMBL" id="GAB18656.1"/>
    </source>
</evidence>
<comment type="caution">
    <text evidence="1">The sequence shown here is derived from an EMBL/GenBank/DDBJ whole genome shotgun (WGS) entry which is preliminary data.</text>
</comment>
<dbReference type="Gene3D" id="3.40.50.1240">
    <property type="entry name" value="Phosphoglycerate mutase-like"/>
    <property type="match status" value="1"/>
</dbReference>
<evidence type="ECO:0000313" key="2">
    <source>
        <dbReference type="Proteomes" id="UP000035034"/>
    </source>
</evidence>
<reference evidence="1 2" key="1">
    <citation type="submission" date="2011-12" db="EMBL/GenBank/DDBJ databases">
        <title>Whole genome shotgun sequence of Gordonia effusa NBRC 100432.</title>
        <authorList>
            <person name="Yoshida I."/>
            <person name="Takarada H."/>
            <person name="Hosoyama A."/>
            <person name="Tsuchikane K."/>
            <person name="Katsumata H."/>
            <person name="Yamazaki S."/>
            <person name="Fujita N."/>
        </authorList>
    </citation>
    <scope>NUCLEOTIDE SEQUENCE [LARGE SCALE GENOMIC DNA]</scope>
    <source>
        <strain evidence="1 2">NBRC 100432</strain>
    </source>
</reference>
<dbReference type="InterPro" id="IPR013078">
    <property type="entry name" value="His_Pase_superF_clade-1"/>
</dbReference>
<name>H0R0Q5_9ACTN</name>
<dbReference type="Proteomes" id="UP000035034">
    <property type="component" value="Unassembled WGS sequence"/>
</dbReference>
<gene>
    <name evidence="1" type="ORF">GOEFS_060_00490</name>
</gene>
<dbReference type="SUPFAM" id="SSF53254">
    <property type="entry name" value="Phosphoglycerate mutase-like"/>
    <property type="match status" value="1"/>
</dbReference>
<dbReference type="eggNOG" id="COG0406">
    <property type="taxonomic scope" value="Bacteria"/>
</dbReference>
<keyword evidence="2" id="KW-1185">Reference proteome</keyword>
<sequence>MQIITAGRTAPNKLVCFGGADTPLDARGSRDVEALRTSVDFFGSALRCGPEAAVVQTVRLLGCEPIIDDALRGLDVGRWDGLRPEDVPIEELGTWFSDPTSNPHGGETVAAFVERISTWREQCQVDVVVVAKSVAQALLCGDIAHFFATELRLGTRYDEGR</sequence>
<dbReference type="STRING" id="1077974.GOEFS_060_00490"/>
<dbReference type="OrthoDB" id="7502553at2"/>
<protein>
    <recommendedName>
        <fullName evidence="3">Phosphoglycerate mutase family protein</fullName>
    </recommendedName>
</protein>
<dbReference type="InterPro" id="IPR029033">
    <property type="entry name" value="His_PPase_superfam"/>
</dbReference>
<proteinExistence type="predicted"/>
<accession>H0R0Q5</accession>
<dbReference type="AlphaFoldDB" id="H0R0Q5"/>
<organism evidence="1 2">
    <name type="scientific">Gordonia effusa NBRC 100432</name>
    <dbReference type="NCBI Taxonomy" id="1077974"/>
    <lineage>
        <taxon>Bacteria</taxon>
        <taxon>Bacillati</taxon>
        <taxon>Actinomycetota</taxon>
        <taxon>Actinomycetes</taxon>
        <taxon>Mycobacteriales</taxon>
        <taxon>Gordoniaceae</taxon>
        <taxon>Gordonia</taxon>
    </lineage>
</organism>
<evidence type="ECO:0008006" key="3">
    <source>
        <dbReference type="Google" id="ProtNLM"/>
    </source>
</evidence>